<dbReference type="eggNOG" id="COG1175">
    <property type="taxonomic scope" value="Bacteria"/>
</dbReference>
<dbReference type="PROSITE" id="PS50928">
    <property type="entry name" value="ABC_TM1"/>
    <property type="match status" value="1"/>
</dbReference>
<evidence type="ECO:0000256" key="2">
    <source>
        <dbReference type="ARBA" id="ARBA00022448"/>
    </source>
</evidence>
<dbReference type="Gene3D" id="1.10.3720.10">
    <property type="entry name" value="MetI-like"/>
    <property type="match status" value="1"/>
</dbReference>
<gene>
    <name evidence="9" type="primary">lacF</name>
    <name evidence="9" type="ORF">L248_0602</name>
</gene>
<dbReference type="PANTHER" id="PTHR30193">
    <property type="entry name" value="ABC TRANSPORTER PERMEASE PROTEIN"/>
    <property type="match status" value="1"/>
</dbReference>
<feature type="transmembrane region" description="Helical" evidence="7">
    <location>
        <begin position="185"/>
        <end position="205"/>
    </location>
</feature>
<feature type="domain" description="ABC transmembrane type-1" evidence="8">
    <location>
        <begin position="44"/>
        <end position="259"/>
    </location>
</feature>
<organism evidence="9 10">
    <name type="scientific">Schleiferilactobacillus shenzhenensis LY-73</name>
    <dbReference type="NCBI Taxonomy" id="1231336"/>
    <lineage>
        <taxon>Bacteria</taxon>
        <taxon>Bacillati</taxon>
        <taxon>Bacillota</taxon>
        <taxon>Bacilli</taxon>
        <taxon>Lactobacillales</taxon>
        <taxon>Lactobacillaceae</taxon>
        <taxon>Schleiferilactobacillus</taxon>
    </lineage>
</organism>
<evidence type="ECO:0000256" key="5">
    <source>
        <dbReference type="ARBA" id="ARBA00022989"/>
    </source>
</evidence>
<evidence type="ECO:0000259" key="8">
    <source>
        <dbReference type="PROSITE" id="PS50928"/>
    </source>
</evidence>
<evidence type="ECO:0000256" key="6">
    <source>
        <dbReference type="ARBA" id="ARBA00023136"/>
    </source>
</evidence>
<dbReference type="InterPro" id="IPR000515">
    <property type="entry name" value="MetI-like"/>
</dbReference>
<name>U4TN43_9LACO</name>
<evidence type="ECO:0000256" key="3">
    <source>
        <dbReference type="ARBA" id="ARBA00022475"/>
    </source>
</evidence>
<keyword evidence="4 7" id="KW-0812">Transmembrane</keyword>
<feature type="transmembrane region" description="Helical" evidence="7">
    <location>
        <begin position="47"/>
        <end position="70"/>
    </location>
</feature>
<dbReference type="InterPro" id="IPR035906">
    <property type="entry name" value="MetI-like_sf"/>
</dbReference>
<sequence>MMVFIPMIYALFTSFMAGPPVNMHWVGLQNYQAMFSDKTFLTAASNTFLYLIVQVPIMLFLAMIISVMLNDNRLKFRGLYRTAIFLPCITSLVSYSLIMKTIFAPTGIANKLLMDVHLIGAPIQWLTDPFWAKVLIIISITWRWTGYNMIFFLSGLQNIDTEIYEAAEIDGASRWKQFTRITIPMLKPIILFTAITSTIGTLQLFDEVNNITKGGPGNATTTLSQYIYNLSYKYTPNFGYATAISFVVVIAIVVLSLIQLKAGGEDK</sequence>
<keyword evidence="10" id="KW-1185">Reference proteome</keyword>
<dbReference type="PANTHER" id="PTHR30193:SF37">
    <property type="entry name" value="INNER MEMBRANE ABC TRANSPORTER PERMEASE PROTEIN YCJO"/>
    <property type="match status" value="1"/>
</dbReference>
<evidence type="ECO:0000256" key="1">
    <source>
        <dbReference type="ARBA" id="ARBA00004651"/>
    </source>
</evidence>
<comment type="subcellular location">
    <subcellularLocation>
        <location evidence="1 7">Cell membrane</location>
        <topology evidence="1 7">Multi-pass membrane protein</topology>
    </subcellularLocation>
</comment>
<protein>
    <submittedName>
        <fullName evidence="9">LacF</fullName>
    </submittedName>
</protein>
<dbReference type="Pfam" id="PF00528">
    <property type="entry name" value="BPD_transp_1"/>
    <property type="match status" value="1"/>
</dbReference>
<feature type="transmembrane region" description="Helical" evidence="7">
    <location>
        <begin position="238"/>
        <end position="258"/>
    </location>
</feature>
<evidence type="ECO:0000256" key="7">
    <source>
        <dbReference type="RuleBase" id="RU363032"/>
    </source>
</evidence>
<dbReference type="CDD" id="cd06261">
    <property type="entry name" value="TM_PBP2"/>
    <property type="match status" value="1"/>
</dbReference>
<dbReference type="InterPro" id="IPR051393">
    <property type="entry name" value="ABC_transporter_permease"/>
</dbReference>
<dbReference type="HOGENOM" id="CLU_016047_0_2_9"/>
<keyword evidence="6 7" id="KW-0472">Membrane</keyword>
<keyword evidence="3" id="KW-1003">Cell membrane</keyword>
<dbReference type="STRING" id="1231336.L248_0602"/>
<dbReference type="SUPFAM" id="SSF161098">
    <property type="entry name" value="MetI-like"/>
    <property type="match status" value="1"/>
</dbReference>
<comment type="similarity">
    <text evidence="7">Belongs to the binding-protein-dependent transport system permease family.</text>
</comment>
<proteinExistence type="inferred from homology"/>
<dbReference type="EMBL" id="KI271592">
    <property type="protein sequence ID" value="ERL64825.1"/>
    <property type="molecule type" value="Genomic_DNA"/>
</dbReference>
<evidence type="ECO:0000313" key="9">
    <source>
        <dbReference type="EMBL" id="ERL64825.1"/>
    </source>
</evidence>
<dbReference type="GO" id="GO:0055085">
    <property type="term" value="P:transmembrane transport"/>
    <property type="evidence" value="ECO:0007669"/>
    <property type="project" value="InterPro"/>
</dbReference>
<dbReference type="GO" id="GO:0005886">
    <property type="term" value="C:plasma membrane"/>
    <property type="evidence" value="ECO:0007669"/>
    <property type="project" value="UniProtKB-SubCell"/>
</dbReference>
<evidence type="ECO:0000256" key="4">
    <source>
        <dbReference type="ARBA" id="ARBA00022692"/>
    </source>
</evidence>
<feature type="transmembrane region" description="Helical" evidence="7">
    <location>
        <begin position="82"/>
        <end position="103"/>
    </location>
</feature>
<keyword evidence="5 7" id="KW-1133">Transmembrane helix</keyword>
<evidence type="ECO:0000313" key="10">
    <source>
        <dbReference type="Proteomes" id="UP000030647"/>
    </source>
</evidence>
<dbReference type="AlphaFoldDB" id="U4TN43"/>
<reference evidence="10" key="1">
    <citation type="journal article" date="2013" name="Genome Announc.">
        <title>Whole-Genome Sequencing of Lactobacillus shenzhenensis Strain LY-73T.</title>
        <authorList>
            <person name="Lin Z."/>
            <person name="Liu Z."/>
            <person name="Yang R."/>
            <person name="Zou Y."/>
            <person name="Wan D."/>
            <person name="Chen J."/>
            <person name="Guo M."/>
            <person name="Zhao J."/>
            <person name="Fang C."/>
            <person name="Yang R."/>
            <person name="Liu F."/>
        </authorList>
    </citation>
    <scope>NUCLEOTIDE SEQUENCE [LARGE SCALE GENOMIC DNA]</scope>
    <source>
        <strain evidence="10">LY-73</strain>
    </source>
</reference>
<keyword evidence="2 7" id="KW-0813">Transport</keyword>
<accession>U4TN43</accession>
<dbReference type="Proteomes" id="UP000030647">
    <property type="component" value="Unassembled WGS sequence"/>
</dbReference>